<dbReference type="Gene3D" id="2.40.50.100">
    <property type="match status" value="1"/>
</dbReference>
<dbReference type="InterPro" id="IPR011053">
    <property type="entry name" value="Single_hybrid_motif"/>
</dbReference>
<dbReference type="PANTHER" id="PTHR30469:SF15">
    <property type="entry name" value="HLYD FAMILY OF SECRETION PROTEINS"/>
    <property type="match status" value="1"/>
</dbReference>
<gene>
    <name evidence="3" type="ORF">I5M32_06180</name>
</gene>
<feature type="signal peptide" evidence="1">
    <location>
        <begin position="1"/>
        <end position="21"/>
    </location>
</feature>
<feature type="domain" description="Multidrug resistance protein MdtA-like barrel-sandwich hybrid" evidence="2">
    <location>
        <begin position="62"/>
        <end position="143"/>
    </location>
</feature>
<name>A0ABS1BI66_9SPHI</name>
<dbReference type="PROSITE" id="PS51257">
    <property type="entry name" value="PROKAR_LIPOPROTEIN"/>
    <property type="match status" value="1"/>
</dbReference>
<dbReference type="Gene3D" id="2.40.420.20">
    <property type="match status" value="1"/>
</dbReference>
<accession>A0ABS1BI66</accession>
<dbReference type="SUPFAM" id="SSF51230">
    <property type="entry name" value="Single hybrid motif"/>
    <property type="match status" value="1"/>
</dbReference>
<dbReference type="Proteomes" id="UP000660024">
    <property type="component" value="Unassembled WGS sequence"/>
</dbReference>
<proteinExistence type="predicted"/>
<evidence type="ECO:0000313" key="3">
    <source>
        <dbReference type="EMBL" id="MBK0382545.1"/>
    </source>
</evidence>
<comment type="caution">
    <text evidence="3">The sequence shown here is derived from an EMBL/GenBank/DDBJ whole genome shotgun (WGS) entry which is preliminary data.</text>
</comment>
<evidence type="ECO:0000256" key="1">
    <source>
        <dbReference type="SAM" id="SignalP"/>
    </source>
</evidence>
<feature type="chain" id="PRO_5046345413" evidence="1">
    <location>
        <begin position="22"/>
        <end position="303"/>
    </location>
</feature>
<dbReference type="Pfam" id="PF25917">
    <property type="entry name" value="BSH_RND"/>
    <property type="match status" value="1"/>
</dbReference>
<protein>
    <submittedName>
        <fullName evidence="3">Efflux RND transporter periplasmic adaptor subunit</fullName>
    </submittedName>
</protein>
<organism evidence="3 4">
    <name type="scientific">Pedobacter segetis</name>
    <dbReference type="NCBI Taxonomy" id="2793069"/>
    <lineage>
        <taxon>Bacteria</taxon>
        <taxon>Pseudomonadati</taxon>
        <taxon>Bacteroidota</taxon>
        <taxon>Sphingobacteriia</taxon>
        <taxon>Sphingobacteriales</taxon>
        <taxon>Sphingobacteriaceae</taxon>
        <taxon>Pedobacter</taxon>
    </lineage>
</organism>
<keyword evidence="1" id="KW-0732">Signal</keyword>
<dbReference type="EMBL" id="JAEHFY010000007">
    <property type="protein sequence ID" value="MBK0382545.1"/>
    <property type="molecule type" value="Genomic_DNA"/>
</dbReference>
<dbReference type="PANTHER" id="PTHR30469">
    <property type="entry name" value="MULTIDRUG RESISTANCE PROTEIN MDTA"/>
    <property type="match status" value="1"/>
</dbReference>
<keyword evidence="4" id="KW-1185">Reference proteome</keyword>
<dbReference type="InterPro" id="IPR058625">
    <property type="entry name" value="MdtA-like_BSH"/>
</dbReference>
<evidence type="ECO:0000259" key="2">
    <source>
        <dbReference type="Pfam" id="PF25917"/>
    </source>
</evidence>
<dbReference type="RefSeq" id="WP_200585327.1">
    <property type="nucleotide sequence ID" value="NZ_JAEHFY010000007.1"/>
</dbReference>
<sequence>MKILLNLLFLAFILSSCGGNSTDNGQADEVKTITPVTVTSVENIPLKEEIVLNATSTYLLKISVKAPINGYIQSSSIKIGQFVNKGKVLFTLKTKEAKSLGNTINKLDNSFNFTGVNVVKSPLNGYVTALNHQSGDYVQDGEMLVELADKSSFGFVMNLPYEYHQLLANNKKVKVSLPDGNILDGVVSQIMPGLDSVSQTQKVLVKVNSSHDIPNNLIATIAITKKESSHVSLPKQSVLTDESQTGFWVMKMINDSTAVKTPIKKGIESKGRIEILSPEFKPQDRILKSGNYGLADTALVRVR</sequence>
<evidence type="ECO:0000313" key="4">
    <source>
        <dbReference type="Proteomes" id="UP000660024"/>
    </source>
</evidence>
<reference evidence="3 4" key="1">
    <citation type="submission" date="2020-12" db="EMBL/GenBank/DDBJ databases">
        <title>Bacterial novel species Pedobacter sp. SD-b isolated from soil.</title>
        <authorList>
            <person name="Jung H.-Y."/>
        </authorList>
    </citation>
    <scope>NUCLEOTIDE SEQUENCE [LARGE SCALE GENOMIC DNA]</scope>
    <source>
        <strain evidence="3 4">SD-b</strain>
    </source>
</reference>